<evidence type="ECO:0000313" key="2">
    <source>
        <dbReference type="Proteomes" id="UP001595704"/>
    </source>
</evidence>
<accession>A0ABV7UMI6</accession>
<name>A0ABV7UMI6_9HYPH</name>
<keyword evidence="2" id="KW-1185">Reference proteome</keyword>
<sequence length="89" mass="9221">MSEIETALAAAPGDGAAREREAKLMAMLVRVAAGLAALERTVAGQMSGREVQGDDAGAGLPDDIDGFRRELAERIAALRRRGAVDDVSG</sequence>
<organism evidence="1 2">
    <name type="scientific">Camelimonas fluminis</name>
    <dbReference type="NCBI Taxonomy" id="1576911"/>
    <lineage>
        <taxon>Bacteria</taxon>
        <taxon>Pseudomonadati</taxon>
        <taxon>Pseudomonadota</taxon>
        <taxon>Alphaproteobacteria</taxon>
        <taxon>Hyphomicrobiales</taxon>
        <taxon>Chelatococcaceae</taxon>
        <taxon>Camelimonas</taxon>
    </lineage>
</organism>
<comment type="caution">
    <text evidence="1">The sequence shown here is derived from an EMBL/GenBank/DDBJ whole genome shotgun (WGS) entry which is preliminary data.</text>
</comment>
<dbReference type="RefSeq" id="WP_191318839.1">
    <property type="nucleotide sequence ID" value="NZ_BNCG01000004.1"/>
</dbReference>
<evidence type="ECO:0000313" key="1">
    <source>
        <dbReference type="EMBL" id="MFC3639743.1"/>
    </source>
</evidence>
<reference evidence="2" key="1">
    <citation type="journal article" date="2019" name="Int. J. Syst. Evol. Microbiol.">
        <title>The Global Catalogue of Microorganisms (GCM) 10K type strain sequencing project: providing services to taxonomists for standard genome sequencing and annotation.</title>
        <authorList>
            <consortium name="The Broad Institute Genomics Platform"/>
            <consortium name="The Broad Institute Genome Sequencing Center for Infectious Disease"/>
            <person name="Wu L."/>
            <person name="Ma J."/>
        </authorList>
    </citation>
    <scope>NUCLEOTIDE SEQUENCE [LARGE SCALE GENOMIC DNA]</scope>
    <source>
        <strain evidence="2">KCTC 42282</strain>
    </source>
</reference>
<protein>
    <submittedName>
        <fullName evidence="1">Uncharacterized protein</fullName>
    </submittedName>
</protein>
<proteinExistence type="predicted"/>
<gene>
    <name evidence="1" type="ORF">ACFONL_20590</name>
</gene>
<dbReference type="Proteomes" id="UP001595704">
    <property type="component" value="Unassembled WGS sequence"/>
</dbReference>
<dbReference type="EMBL" id="JBHRYC010000098">
    <property type="protein sequence ID" value="MFC3639743.1"/>
    <property type="molecule type" value="Genomic_DNA"/>
</dbReference>